<dbReference type="Proteomes" id="UP000317093">
    <property type="component" value="Chromosome"/>
</dbReference>
<dbReference type="SMART" id="SM00564">
    <property type="entry name" value="PQQ"/>
    <property type="match status" value="2"/>
</dbReference>
<dbReference type="KEGG" id="knv:Pan216_20630"/>
<reference evidence="3 4" key="1">
    <citation type="submission" date="2019-02" db="EMBL/GenBank/DDBJ databases">
        <title>Deep-cultivation of Planctomycetes and their phenomic and genomic characterization uncovers novel biology.</title>
        <authorList>
            <person name="Wiegand S."/>
            <person name="Jogler M."/>
            <person name="Boedeker C."/>
            <person name="Pinto D."/>
            <person name="Vollmers J."/>
            <person name="Rivas-Marin E."/>
            <person name="Kohn T."/>
            <person name="Peeters S.H."/>
            <person name="Heuer A."/>
            <person name="Rast P."/>
            <person name="Oberbeckmann S."/>
            <person name="Bunk B."/>
            <person name="Jeske O."/>
            <person name="Meyerdierks A."/>
            <person name="Storesund J.E."/>
            <person name="Kallscheuer N."/>
            <person name="Luecker S."/>
            <person name="Lage O.M."/>
            <person name="Pohl T."/>
            <person name="Merkel B.J."/>
            <person name="Hornburger P."/>
            <person name="Mueller R.-W."/>
            <person name="Bruemmer F."/>
            <person name="Labrenz M."/>
            <person name="Spormann A.M."/>
            <person name="Op den Camp H."/>
            <person name="Overmann J."/>
            <person name="Amann R."/>
            <person name="Jetten M.S.M."/>
            <person name="Mascher T."/>
            <person name="Medema M.H."/>
            <person name="Devos D.P."/>
            <person name="Kaster A.-K."/>
            <person name="Ovreas L."/>
            <person name="Rohde M."/>
            <person name="Galperin M.Y."/>
            <person name="Jogler C."/>
        </authorList>
    </citation>
    <scope>NUCLEOTIDE SEQUENCE [LARGE SCALE GENOMIC DNA]</scope>
    <source>
        <strain evidence="3 4">Pan216</strain>
    </source>
</reference>
<keyword evidence="4" id="KW-1185">Reference proteome</keyword>
<proteinExistence type="predicted"/>
<organism evidence="3 4">
    <name type="scientific">Kolteria novifilia</name>
    <dbReference type="NCBI Taxonomy" id="2527975"/>
    <lineage>
        <taxon>Bacteria</taxon>
        <taxon>Pseudomonadati</taxon>
        <taxon>Planctomycetota</taxon>
        <taxon>Planctomycetia</taxon>
        <taxon>Kolteriales</taxon>
        <taxon>Kolteriaceae</taxon>
        <taxon>Kolteria</taxon>
    </lineage>
</organism>
<dbReference type="Pfam" id="PF13360">
    <property type="entry name" value="PQQ_2"/>
    <property type="match status" value="1"/>
</dbReference>
<gene>
    <name evidence="3" type="ORF">Pan216_20630</name>
</gene>
<name>A0A518B2J5_9BACT</name>
<dbReference type="PANTHER" id="PTHR34512">
    <property type="entry name" value="CELL SURFACE PROTEIN"/>
    <property type="match status" value="1"/>
</dbReference>
<accession>A0A518B2J5</accession>
<evidence type="ECO:0000256" key="1">
    <source>
        <dbReference type="SAM" id="SignalP"/>
    </source>
</evidence>
<protein>
    <submittedName>
        <fullName evidence="3">Outer membrane biogenesis protein BamB</fullName>
    </submittedName>
</protein>
<dbReference type="AlphaFoldDB" id="A0A518B2J5"/>
<feature type="chain" id="PRO_5021930728" evidence="1">
    <location>
        <begin position="24"/>
        <end position="427"/>
    </location>
</feature>
<feature type="domain" description="Pyrrolo-quinoline quinone repeat" evidence="2">
    <location>
        <begin position="97"/>
        <end position="284"/>
    </location>
</feature>
<evidence type="ECO:0000313" key="4">
    <source>
        <dbReference type="Proteomes" id="UP000317093"/>
    </source>
</evidence>
<dbReference type="OrthoDB" id="244732at2"/>
<dbReference type="EMBL" id="CP036279">
    <property type="protein sequence ID" value="QDU61209.1"/>
    <property type="molecule type" value="Genomic_DNA"/>
</dbReference>
<evidence type="ECO:0000313" key="3">
    <source>
        <dbReference type="EMBL" id="QDU61209.1"/>
    </source>
</evidence>
<dbReference type="RefSeq" id="WP_145257830.1">
    <property type="nucleotide sequence ID" value="NZ_CP036279.1"/>
</dbReference>
<dbReference type="Gene3D" id="2.130.10.10">
    <property type="entry name" value="YVTN repeat-like/Quinoprotein amine dehydrogenase"/>
    <property type="match status" value="2"/>
</dbReference>
<evidence type="ECO:0000259" key="2">
    <source>
        <dbReference type="Pfam" id="PF13360"/>
    </source>
</evidence>
<dbReference type="InterPro" id="IPR018391">
    <property type="entry name" value="PQQ_b-propeller_rpt"/>
</dbReference>
<dbReference type="SUPFAM" id="SSF50998">
    <property type="entry name" value="Quinoprotein alcohol dehydrogenase-like"/>
    <property type="match status" value="1"/>
</dbReference>
<dbReference type="InterPro" id="IPR002372">
    <property type="entry name" value="PQQ_rpt_dom"/>
</dbReference>
<dbReference type="InterPro" id="IPR011047">
    <property type="entry name" value="Quinoprotein_ADH-like_sf"/>
</dbReference>
<sequence length="427" mass="46694" precursor="true">MDSKRRSVLAIASSLLFVASAVGGDQWTDFRGPTGQGIAKAKGVPIQWSPKHNVTWKTPVPGEGWSSPIVYRGRIFLTSAVPAPGGDKGDLSLRAICLDEESGDILWNKEIFQQKGSDAPRIHSKNSHASPSPLIDDGKLFVHFGHQGTACLDLKGKTLWKNRAITYEPVHGNGGTPIVVDDLLIFTCDGKEDPFVVALDKKTGKERWRSYREVDSDRGFSFCTPLAIEVDGKTQVICPGSNVVSALDPETGEKIWSVDYYGWSVVPRPVFGKGLVFISTGYMTPSLLAIRPDGKGDVTDSHVVWSTSRAVPNTPSMLQVEDELYTVSDKGIATCFDAATGKVHWRQRLGGNFSASPLYADEKIYFQSEDGKTTVIHPGTEFIPIAENDLDETTFASYAVSDGAFFIRTKEHLYRFDEKGELADTGP</sequence>
<keyword evidence="1" id="KW-0732">Signal</keyword>
<dbReference type="PANTHER" id="PTHR34512:SF30">
    <property type="entry name" value="OUTER MEMBRANE PROTEIN ASSEMBLY FACTOR BAMB"/>
    <property type="match status" value="1"/>
</dbReference>
<dbReference type="InterPro" id="IPR015943">
    <property type="entry name" value="WD40/YVTN_repeat-like_dom_sf"/>
</dbReference>
<feature type="signal peptide" evidence="1">
    <location>
        <begin position="1"/>
        <end position="23"/>
    </location>
</feature>